<comment type="similarity">
    <text evidence="2">Belongs to the CobT family.</text>
</comment>
<dbReference type="Gene3D" id="3.40.50.10210">
    <property type="match status" value="1"/>
</dbReference>
<protein>
    <recommendedName>
        <fullName evidence="4 9">Nicotinate-nucleotide--dimethylbenzimidazole phosphoribosyltransferase</fullName>
        <ecNumber evidence="3 9">2.4.2.21</ecNumber>
    </recommendedName>
</protein>
<evidence type="ECO:0000256" key="7">
    <source>
        <dbReference type="ARBA" id="ARBA00022679"/>
    </source>
</evidence>
<keyword evidence="7 10" id="KW-0808">Transferase</keyword>
<dbReference type="NCBIfam" id="NF000996">
    <property type="entry name" value="PRK00105.1"/>
    <property type="match status" value="1"/>
</dbReference>
<dbReference type="PANTHER" id="PTHR43463:SF1">
    <property type="entry name" value="NICOTINATE-NUCLEOTIDE--DIMETHYLBENZIMIDAZOLE PHOSPHORIBOSYLTRANSFERASE"/>
    <property type="match status" value="1"/>
</dbReference>
<evidence type="ECO:0000256" key="4">
    <source>
        <dbReference type="ARBA" id="ARBA00015486"/>
    </source>
</evidence>
<dbReference type="CDD" id="cd02439">
    <property type="entry name" value="DMB-PRT_CobT"/>
    <property type="match status" value="1"/>
</dbReference>
<organism evidence="10 11">
    <name type="scientific">Belnapia arida</name>
    <dbReference type="NCBI Taxonomy" id="2804533"/>
    <lineage>
        <taxon>Bacteria</taxon>
        <taxon>Pseudomonadati</taxon>
        <taxon>Pseudomonadota</taxon>
        <taxon>Alphaproteobacteria</taxon>
        <taxon>Acetobacterales</taxon>
        <taxon>Roseomonadaceae</taxon>
        <taxon>Belnapia</taxon>
    </lineage>
</organism>
<proteinExistence type="inferred from homology"/>
<evidence type="ECO:0000256" key="2">
    <source>
        <dbReference type="ARBA" id="ARBA00007110"/>
    </source>
</evidence>
<dbReference type="InterPro" id="IPR003200">
    <property type="entry name" value="Nict_dMeBzImd_PRibTrfase"/>
</dbReference>
<evidence type="ECO:0000256" key="6">
    <source>
        <dbReference type="ARBA" id="ARBA00022676"/>
    </source>
</evidence>
<evidence type="ECO:0000256" key="3">
    <source>
        <dbReference type="ARBA" id="ARBA00011991"/>
    </source>
</evidence>
<dbReference type="Proteomes" id="UP000660885">
    <property type="component" value="Unassembled WGS sequence"/>
</dbReference>
<dbReference type="InterPro" id="IPR036087">
    <property type="entry name" value="Nict_dMeBzImd_PRibTrfase_sf"/>
</dbReference>
<sequence>MITDAARQRLDALAKPQGSLGRLERLAIRLAETQGTLAPETRPRRLVVFAGDHGVVAEGVGLWPAEVTAAMMRLMLDGRSTCAALARASGTEFLLIDAGSKAPCFPPAPGYRDWRIAHGTANLARKPAMTVADFDAAWSVGTRAAEEAAADGIRVLAIGEMGIGNTTAAACLAALLTNAEPATMVGPGAGATPESLARKRAAVATALTRARAEPDPRHAIAGLCGYEIAAMAGCIAAAARLGLTMVLDGFITGAAALVARALEPDALRTAIAAHRGEEPGHAPVLAALGLEPFLDWQLRLGEGSGALLLLPLLDAAAAVLRDVATLAEVTGG</sequence>
<dbReference type="RefSeq" id="WP_202831370.1">
    <property type="nucleotide sequence ID" value="NZ_JAETWB010000002.1"/>
</dbReference>
<gene>
    <name evidence="10" type="primary">cobT</name>
    <name evidence="10" type="ORF">JMJ56_09500</name>
</gene>
<dbReference type="InterPro" id="IPR023195">
    <property type="entry name" value="Nict_dMeBzImd_PRibTrfase_N"/>
</dbReference>
<evidence type="ECO:0000256" key="8">
    <source>
        <dbReference type="ARBA" id="ARBA00047340"/>
    </source>
</evidence>
<dbReference type="Pfam" id="PF02277">
    <property type="entry name" value="DBI_PRT"/>
    <property type="match status" value="1"/>
</dbReference>
<evidence type="ECO:0000256" key="5">
    <source>
        <dbReference type="ARBA" id="ARBA00022573"/>
    </source>
</evidence>
<accession>A0ABS1U0N4</accession>
<dbReference type="EC" id="2.4.2.21" evidence="3 9"/>
<keyword evidence="5" id="KW-0169">Cobalamin biosynthesis</keyword>
<dbReference type="Gene3D" id="1.10.1610.10">
    <property type="match status" value="1"/>
</dbReference>
<reference evidence="10 11" key="1">
    <citation type="submission" date="2021-01" db="EMBL/GenBank/DDBJ databases">
        <title>Belnapia mucosa sp. nov. and Belnapia arida sp. nov., isolated from the Tabernas Desert (Almeria, Spain).</title>
        <authorList>
            <person name="Molina-Menor E."/>
            <person name="Vidal-Verdu A."/>
            <person name="Calonge A."/>
            <person name="Satari L."/>
            <person name="Pereto J."/>
            <person name="Porcar M."/>
        </authorList>
    </citation>
    <scope>NUCLEOTIDE SEQUENCE [LARGE SCALE GENOMIC DNA]</scope>
    <source>
        <strain evidence="10 11">T18</strain>
    </source>
</reference>
<dbReference type="InterPro" id="IPR017846">
    <property type="entry name" value="Nict_dMeBzImd_PRibTrfase_bact"/>
</dbReference>
<comment type="caution">
    <text evidence="10">The sequence shown here is derived from an EMBL/GenBank/DDBJ whole genome shotgun (WGS) entry which is preliminary data.</text>
</comment>
<evidence type="ECO:0000313" key="10">
    <source>
        <dbReference type="EMBL" id="MBL6078238.1"/>
    </source>
</evidence>
<name>A0ABS1U0N4_9PROT</name>
<dbReference type="EMBL" id="JAETWB010000002">
    <property type="protein sequence ID" value="MBL6078238.1"/>
    <property type="molecule type" value="Genomic_DNA"/>
</dbReference>
<comment type="pathway">
    <text evidence="1">Nucleoside biosynthesis; alpha-ribazole biosynthesis; alpha-ribazole from 5,6-dimethylbenzimidazole: step 1/2.</text>
</comment>
<keyword evidence="6 10" id="KW-0328">Glycosyltransferase</keyword>
<dbReference type="GO" id="GO:0008939">
    <property type="term" value="F:nicotinate-nucleotide-dimethylbenzimidazole phosphoribosyltransferase activity"/>
    <property type="evidence" value="ECO:0007669"/>
    <property type="project" value="UniProtKB-EC"/>
</dbReference>
<comment type="catalytic activity">
    <reaction evidence="8">
        <text>5,6-dimethylbenzimidazole + nicotinate beta-D-ribonucleotide = alpha-ribazole 5'-phosphate + nicotinate + H(+)</text>
        <dbReference type="Rhea" id="RHEA:11196"/>
        <dbReference type="ChEBI" id="CHEBI:15378"/>
        <dbReference type="ChEBI" id="CHEBI:15890"/>
        <dbReference type="ChEBI" id="CHEBI:32544"/>
        <dbReference type="ChEBI" id="CHEBI:57502"/>
        <dbReference type="ChEBI" id="CHEBI:57918"/>
        <dbReference type="EC" id="2.4.2.21"/>
    </reaction>
</comment>
<evidence type="ECO:0000256" key="1">
    <source>
        <dbReference type="ARBA" id="ARBA00005049"/>
    </source>
</evidence>
<dbReference type="SUPFAM" id="SSF52733">
    <property type="entry name" value="Nicotinate mononucleotide:5,6-dimethylbenzimidazole phosphoribosyltransferase (CobT)"/>
    <property type="match status" value="1"/>
</dbReference>
<dbReference type="PANTHER" id="PTHR43463">
    <property type="entry name" value="NICOTINATE-NUCLEOTIDE--DIMETHYLBENZIMIDAZOLE PHOSPHORIBOSYLTRANSFERASE"/>
    <property type="match status" value="1"/>
</dbReference>
<keyword evidence="11" id="KW-1185">Reference proteome</keyword>
<dbReference type="NCBIfam" id="TIGR03160">
    <property type="entry name" value="cobT_DBIPRT"/>
    <property type="match status" value="1"/>
</dbReference>
<evidence type="ECO:0000313" key="11">
    <source>
        <dbReference type="Proteomes" id="UP000660885"/>
    </source>
</evidence>
<evidence type="ECO:0000256" key="9">
    <source>
        <dbReference type="NCBIfam" id="TIGR03160"/>
    </source>
</evidence>